<evidence type="ECO:0000256" key="6">
    <source>
        <dbReference type="PROSITE-ProRule" id="PRU00322"/>
    </source>
</evidence>
<feature type="region of interest" description="Disordered" evidence="7">
    <location>
        <begin position="768"/>
        <end position="821"/>
    </location>
</feature>
<feature type="compositionally biased region" description="Low complexity" evidence="7">
    <location>
        <begin position="11"/>
        <end position="21"/>
    </location>
</feature>
<keyword evidence="2" id="KW-0677">Repeat</keyword>
<dbReference type="InterPro" id="IPR058923">
    <property type="entry name" value="RCC1-like_dom"/>
</dbReference>
<feature type="repeat" description="RCC1" evidence="5">
    <location>
        <begin position="217"/>
        <end position="306"/>
    </location>
</feature>
<evidence type="ECO:0000256" key="3">
    <source>
        <dbReference type="ARBA" id="ARBA00022771"/>
    </source>
</evidence>
<reference evidence="9 10" key="1">
    <citation type="submission" date="2020-04" db="EMBL/GenBank/DDBJ databases">
        <title>Perkinsus olseni comparative genomics.</title>
        <authorList>
            <person name="Bogema D.R."/>
        </authorList>
    </citation>
    <scope>NUCLEOTIDE SEQUENCE [LARGE SCALE GENOMIC DNA]</scope>
    <source>
        <strain evidence="9">ATCC PRA-179</strain>
    </source>
</reference>
<feature type="region of interest" description="Disordered" evidence="7">
    <location>
        <begin position="74"/>
        <end position="119"/>
    </location>
</feature>
<dbReference type="Proteomes" id="UP000570595">
    <property type="component" value="Unassembled WGS sequence"/>
</dbReference>
<evidence type="ECO:0000256" key="4">
    <source>
        <dbReference type="ARBA" id="ARBA00022833"/>
    </source>
</evidence>
<feature type="compositionally biased region" description="Pro residues" evidence="7">
    <location>
        <begin position="1"/>
        <end position="10"/>
    </location>
</feature>
<feature type="repeat" description="RCC1" evidence="5">
    <location>
        <begin position="572"/>
        <end position="619"/>
    </location>
</feature>
<evidence type="ECO:0000313" key="10">
    <source>
        <dbReference type="Proteomes" id="UP000570595"/>
    </source>
</evidence>
<dbReference type="OrthoDB" id="440321at2759"/>
<dbReference type="InterPro" id="IPR000408">
    <property type="entry name" value="Reg_chr_condens"/>
</dbReference>
<organism evidence="9 10">
    <name type="scientific">Perkinsus olseni</name>
    <name type="common">Perkinsus atlanticus</name>
    <dbReference type="NCBI Taxonomy" id="32597"/>
    <lineage>
        <taxon>Eukaryota</taxon>
        <taxon>Sar</taxon>
        <taxon>Alveolata</taxon>
        <taxon>Perkinsozoa</taxon>
        <taxon>Perkinsea</taxon>
        <taxon>Perkinsida</taxon>
        <taxon>Perkinsidae</taxon>
        <taxon>Perkinsus</taxon>
    </lineage>
</organism>
<dbReference type="Gene3D" id="2.130.10.30">
    <property type="entry name" value="Regulator of chromosome condensation 1/beta-lactamase-inhibitor protein II"/>
    <property type="match status" value="1"/>
</dbReference>
<dbReference type="Pfam" id="PF25390">
    <property type="entry name" value="WD40_RLD"/>
    <property type="match status" value="1"/>
</dbReference>
<dbReference type="Gene3D" id="4.10.1060.10">
    <property type="entry name" value="Zinc finger, RanBP2-type"/>
    <property type="match status" value="1"/>
</dbReference>
<dbReference type="PANTHER" id="PTHR22872">
    <property type="entry name" value="BTK-BINDING PROTEIN-RELATED"/>
    <property type="match status" value="1"/>
</dbReference>
<proteinExistence type="predicted"/>
<dbReference type="PROSITE" id="PS50012">
    <property type="entry name" value="RCC1_3"/>
    <property type="match status" value="6"/>
</dbReference>
<dbReference type="AlphaFoldDB" id="A0A7J6LQM4"/>
<feature type="compositionally biased region" description="Low complexity" evidence="7">
    <location>
        <begin position="783"/>
        <end position="795"/>
    </location>
</feature>
<feature type="region of interest" description="Disordered" evidence="7">
    <location>
        <begin position="1"/>
        <end position="21"/>
    </location>
</feature>
<feature type="repeat" description="RCC1" evidence="5">
    <location>
        <begin position="358"/>
        <end position="422"/>
    </location>
</feature>
<feature type="compositionally biased region" description="Basic and acidic residues" evidence="7">
    <location>
        <begin position="809"/>
        <end position="821"/>
    </location>
</feature>
<evidence type="ECO:0000256" key="5">
    <source>
        <dbReference type="PROSITE-ProRule" id="PRU00235"/>
    </source>
</evidence>
<accession>A0A7J6LQM4</accession>
<feature type="region of interest" description="Disordered" evidence="7">
    <location>
        <begin position="184"/>
        <end position="204"/>
    </location>
</feature>
<feature type="repeat" description="RCC1" evidence="5">
    <location>
        <begin position="514"/>
        <end position="571"/>
    </location>
</feature>
<evidence type="ECO:0000256" key="2">
    <source>
        <dbReference type="ARBA" id="ARBA00022737"/>
    </source>
</evidence>
<keyword evidence="1" id="KW-0479">Metal-binding</keyword>
<dbReference type="SUPFAM" id="SSF50985">
    <property type="entry name" value="RCC1/BLIP-II"/>
    <property type="match status" value="1"/>
</dbReference>
<name>A0A7J6LQM4_PEROL</name>
<feature type="compositionally biased region" description="Basic and acidic residues" evidence="7">
    <location>
        <begin position="189"/>
        <end position="204"/>
    </location>
</feature>
<dbReference type="EMBL" id="JABAHT010000196">
    <property type="protein sequence ID" value="KAF4661504.1"/>
    <property type="molecule type" value="Genomic_DNA"/>
</dbReference>
<evidence type="ECO:0000313" key="9">
    <source>
        <dbReference type="EMBL" id="KAF4661504.1"/>
    </source>
</evidence>
<comment type="caution">
    <text evidence="9">The sequence shown here is derived from an EMBL/GenBank/DDBJ whole genome shotgun (WGS) entry which is preliminary data.</text>
</comment>
<gene>
    <name evidence="9" type="ORF">FOZ61_003155</name>
</gene>
<dbReference type="GO" id="GO:0008270">
    <property type="term" value="F:zinc ion binding"/>
    <property type="evidence" value="ECO:0007669"/>
    <property type="project" value="UniProtKB-KW"/>
</dbReference>
<feature type="compositionally biased region" description="Polar residues" evidence="7">
    <location>
        <begin position="100"/>
        <end position="115"/>
    </location>
</feature>
<feature type="repeat" description="RCC1" evidence="5">
    <location>
        <begin position="620"/>
        <end position="685"/>
    </location>
</feature>
<evidence type="ECO:0000259" key="8">
    <source>
        <dbReference type="PROSITE" id="PS50199"/>
    </source>
</evidence>
<dbReference type="SMART" id="SM00547">
    <property type="entry name" value="ZnF_RBZ"/>
    <property type="match status" value="1"/>
</dbReference>
<protein>
    <recommendedName>
        <fullName evidence="8">RanBP2-type domain-containing protein</fullName>
    </recommendedName>
</protein>
<evidence type="ECO:0000256" key="1">
    <source>
        <dbReference type="ARBA" id="ARBA00022723"/>
    </source>
</evidence>
<feature type="domain" description="RanBP2-type" evidence="8">
    <location>
        <begin position="22"/>
        <end position="51"/>
    </location>
</feature>
<dbReference type="PROSITE" id="PS01358">
    <property type="entry name" value="ZF_RANBP2_1"/>
    <property type="match status" value="1"/>
</dbReference>
<dbReference type="InterPro" id="IPR001876">
    <property type="entry name" value="Znf_RanBP2"/>
</dbReference>
<keyword evidence="4" id="KW-0862">Zinc</keyword>
<sequence>MSSSSSPPPNAEFKAANAAANDPEGWRCDGCFCRNKKEDVICVVCEAPNPNLSAEDIERLKKQKEEEKNKLISMFHTNDDNNSTAPKPTGFGVSAEAAPPTSTFTFGQPQTTTSPEAGKPFVFGAPTANDAADSSNAQTISPPSATPSFVFGAPSTTSAGSSANTTPITFGSAPAAAAAPAGSGFVPKLGDDKKSDEKFKELSDKPDLDNGDLLHLGAVYVHGSGECEQLGLGDAVLERRKPTSIDKICMSTLGYKITTIHVDAGVSSCRTVRSCMHWTVVMNAIGNCSVTQIAVGALHTLALDATSGKVFSWGCNDDGALGRLGPENQPRSIDGMEGVAVRSIAAGDNHSTFLDDLGRVWLCGTYKDSAGYLGFPDFMKGMSAEPLKRSYDPVRVPGLGTSTSRAVAIASGANHTVVAVESSRGGRSSTAAKSRILEVYAWGNDEFGQLGHGGSGDENLTEEEAVLLKHTRRAKRATSYKLHPHPLSWNKKERGPLDRVYATANCTFLVTEEGKVFGCGLNNFAQLGLGKTTAEPIRYPVEISSLASDTLGSPVKEIVGGSFHTVASTKAGEVFTWGRRDYSGLGGGSEDVTTPTKLKLTNITHVAAGGSHALACTTSGDFYTWGFGETHQLGNCPRDISKGATSSTDATDELSPYLVQSKQLESKFVLQVGGGSQHSVELAWTGSSVEREGHMAQSVKTAARRIKAGEIKDVWLGADDLLGREVMLDDGSEGKITSKEKMRDNSDPKHVYHRWFYIVTIPPSEPLGAAAAEPAPKRRRTASGRPSSASSVSSMGEGGSHKASTRVLRAKEAKEAVERKK</sequence>
<dbReference type="PRINTS" id="PR00633">
    <property type="entry name" value="RCCNDNSATION"/>
</dbReference>
<dbReference type="InterPro" id="IPR051625">
    <property type="entry name" value="Signaling_Regulatory_Domain"/>
</dbReference>
<dbReference type="InterPro" id="IPR009091">
    <property type="entry name" value="RCC1/BLIP-II"/>
</dbReference>
<dbReference type="PROSITE" id="PS50199">
    <property type="entry name" value="ZF_RANBP2_2"/>
    <property type="match status" value="1"/>
</dbReference>
<keyword evidence="3 6" id="KW-0863">Zinc-finger</keyword>
<feature type="repeat" description="RCC1" evidence="5">
    <location>
        <begin position="308"/>
        <end position="357"/>
    </location>
</feature>
<evidence type="ECO:0000256" key="7">
    <source>
        <dbReference type="SAM" id="MobiDB-lite"/>
    </source>
</evidence>